<keyword evidence="1" id="KW-0620">Polyamine biosynthesis</keyword>
<sequence>MSARFEELDWRQTPIGEISLRRRWDPTCAREVHEIKLDDEFLMSSLFTQAEVELARLALARIRGDGPWDVVVGGLGLGCTAATVLAEPKVGTLLVVEALEAVIDWHTWRLLPTGEQLVTDRRCRLVQGDFFAMAAADGFDPKRPRRQFDAILVDIDHSPDHLLHPGHGDFYRPAGLRRLAAHLRPAGVFALWSDDPPEPRFTAALSDLFTTVEAETVRFRNPFLEQESANTVYVAVDPR</sequence>
<accession>A0A895YU16</accession>
<evidence type="ECO:0000256" key="1">
    <source>
        <dbReference type="ARBA" id="ARBA00023115"/>
    </source>
</evidence>
<reference evidence="2" key="1">
    <citation type="submission" date="2021-02" db="EMBL/GenBank/DDBJ databases">
        <title>Natrosporangium hydrolyticum gen. nov., sp. nov, a haloalkaliphilic actinobacterium from a soda solonchak soil.</title>
        <authorList>
            <person name="Sorokin D.Y."/>
            <person name="Khijniak T.V."/>
            <person name="Zakharycheva A.P."/>
            <person name="Boueva O.V."/>
            <person name="Ariskina E.V."/>
            <person name="Hahnke R.L."/>
            <person name="Bunk B."/>
            <person name="Sproer C."/>
            <person name="Schumann P."/>
            <person name="Evtushenko L.I."/>
            <person name="Kublanov I.V."/>
        </authorList>
    </citation>
    <scope>NUCLEOTIDE SEQUENCE</scope>
    <source>
        <strain evidence="2">DSM 106523</strain>
    </source>
</reference>
<dbReference type="AlphaFoldDB" id="A0A895YU16"/>
<dbReference type="Gene3D" id="3.40.50.150">
    <property type="entry name" value="Vaccinia Virus protein VP39"/>
    <property type="match status" value="1"/>
</dbReference>
<evidence type="ECO:0000313" key="3">
    <source>
        <dbReference type="Proteomes" id="UP000662857"/>
    </source>
</evidence>
<organism evidence="2 3">
    <name type="scientific">Natronosporangium hydrolyticum</name>
    <dbReference type="NCBI Taxonomy" id="2811111"/>
    <lineage>
        <taxon>Bacteria</taxon>
        <taxon>Bacillati</taxon>
        <taxon>Actinomycetota</taxon>
        <taxon>Actinomycetes</taxon>
        <taxon>Micromonosporales</taxon>
        <taxon>Micromonosporaceae</taxon>
        <taxon>Natronosporangium</taxon>
    </lineage>
</organism>
<dbReference type="PANTHER" id="PTHR43317">
    <property type="entry name" value="THERMOSPERMINE SYNTHASE ACAULIS5"/>
    <property type="match status" value="1"/>
</dbReference>
<name>A0A895YU16_9ACTN</name>
<dbReference type="InterPro" id="IPR029063">
    <property type="entry name" value="SAM-dependent_MTases_sf"/>
</dbReference>
<dbReference type="GO" id="GO:0006596">
    <property type="term" value="P:polyamine biosynthetic process"/>
    <property type="evidence" value="ECO:0007669"/>
    <property type="project" value="UniProtKB-KW"/>
</dbReference>
<keyword evidence="3" id="KW-1185">Reference proteome</keyword>
<dbReference type="SUPFAM" id="SSF53335">
    <property type="entry name" value="S-adenosyl-L-methionine-dependent methyltransferases"/>
    <property type="match status" value="1"/>
</dbReference>
<dbReference type="PANTHER" id="PTHR43317:SF3">
    <property type="entry name" value="BLR2883 PROTEIN"/>
    <property type="match status" value="1"/>
</dbReference>
<evidence type="ECO:0000313" key="2">
    <source>
        <dbReference type="EMBL" id="QSB17558.1"/>
    </source>
</evidence>
<protein>
    <submittedName>
        <fullName evidence="2">Spermidine synthase</fullName>
    </submittedName>
</protein>
<dbReference type="Proteomes" id="UP000662857">
    <property type="component" value="Chromosome"/>
</dbReference>
<proteinExistence type="predicted"/>
<gene>
    <name evidence="2" type="ORF">JQS43_24690</name>
</gene>
<dbReference type="KEGG" id="nhy:JQS43_24690"/>
<dbReference type="EMBL" id="CP070499">
    <property type="protein sequence ID" value="QSB17558.1"/>
    <property type="molecule type" value="Genomic_DNA"/>
</dbReference>